<dbReference type="OrthoDB" id="435460at2759"/>
<comment type="subunit">
    <text evidence="5">Homodimer.</text>
</comment>
<dbReference type="GO" id="GO:0042162">
    <property type="term" value="F:telomeric DNA binding"/>
    <property type="evidence" value="ECO:0007669"/>
    <property type="project" value="TreeGrafter"/>
</dbReference>
<feature type="compositionally biased region" description="Acidic residues" evidence="6">
    <location>
        <begin position="355"/>
        <end position="365"/>
    </location>
</feature>
<comment type="subcellular location">
    <subcellularLocation>
        <location evidence="5">Nucleus</location>
    </subcellularLocation>
    <subcellularLocation>
        <location evidence="5">Chromosome</location>
        <location evidence="5">Telomere</location>
    </subcellularLocation>
</comment>
<comment type="function">
    <text evidence="5">Involved in the regulation of telomere length, clustering and has a specific role in telomere position effect (TPE).</text>
</comment>
<dbReference type="Proteomes" id="UP000449547">
    <property type="component" value="Unassembled WGS sequence"/>
</dbReference>
<dbReference type="Pfam" id="PF09197">
    <property type="entry name" value="Rap1-DNA-bind"/>
    <property type="match status" value="1"/>
</dbReference>
<dbReference type="GO" id="GO:0010833">
    <property type="term" value="P:telomere maintenance via telomere lengthening"/>
    <property type="evidence" value="ECO:0007669"/>
    <property type="project" value="UniProtKB-UniRule"/>
</dbReference>
<dbReference type="PROSITE" id="PS50172">
    <property type="entry name" value="BRCT"/>
    <property type="match status" value="1"/>
</dbReference>
<organism evidence="8 9">
    <name type="scientific">Diutina rugosa</name>
    <name type="common">Yeast</name>
    <name type="synonym">Candida rugosa</name>
    <dbReference type="NCBI Taxonomy" id="5481"/>
    <lineage>
        <taxon>Eukaryota</taxon>
        <taxon>Fungi</taxon>
        <taxon>Dikarya</taxon>
        <taxon>Ascomycota</taxon>
        <taxon>Saccharomycotina</taxon>
        <taxon>Pichiomycetes</taxon>
        <taxon>Debaryomycetaceae</taxon>
        <taxon>Diutina</taxon>
    </lineage>
</organism>
<dbReference type="EMBL" id="SWFT01000105">
    <property type="protein sequence ID" value="KAA8901202.1"/>
    <property type="molecule type" value="Genomic_DNA"/>
</dbReference>
<dbReference type="PANTHER" id="PTHR16466">
    <property type="entry name" value="TELOMERE REPEAT-BINDING FACTOR 2-INTERACTING PROTEIN 1"/>
    <property type="match status" value="1"/>
</dbReference>
<comment type="caution">
    <text evidence="8">The sequence shown here is derived from an EMBL/GenBank/DDBJ whole genome shotgun (WGS) entry which is preliminary data.</text>
</comment>
<comment type="similarity">
    <text evidence="1 5">Belongs to the RAP1 family.</text>
</comment>
<dbReference type="InterPro" id="IPR036420">
    <property type="entry name" value="BRCT_dom_sf"/>
</dbReference>
<evidence type="ECO:0000256" key="3">
    <source>
        <dbReference type="ARBA" id="ARBA00022895"/>
    </source>
</evidence>
<dbReference type="GO" id="GO:0070187">
    <property type="term" value="C:shelterin complex"/>
    <property type="evidence" value="ECO:0007669"/>
    <property type="project" value="TreeGrafter"/>
</dbReference>
<evidence type="ECO:0000256" key="6">
    <source>
        <dbReference type="SAM" id="MobiDB-lite"/>
    </source>
</evidence>
<dbReference type="PANTHER" id="PTHR16466:SF6">
    <property type="entry name" value="TELOMERIC REPEAT-BINDING FACTOR 2-INTERACTING PROTEIN 1"/>
    <property type="match status" value="1"/>
</dbReference>
<evidence type="ECO:0000313" key="8">
    <source>
        <dbReference type="EMBL" id="KAA8901202.1"/>
    </source>
</evidence>
<name>A0A642UL39_DIURU</name>
<evidence type="ECO:0000259" key="7">
    <source>
        <dbReference type="PROSITE" id="PS50172"/>
    </source>
</evidence>
<protein>
    <recommendedName>
        <fullName evidence="5">DNA-binding protein RAP1</fullName>
    </recommendedName>
</protein>
<dbReference type="InterPro" id="IPR001357">
    <property type="entry name" value="BRCT_dom"/>
</dbReference>
<evidence type="ECO:0000256" key="5">
    <source>
        <dbReference type="RuleBase" id="RU367107"/>
    </source>
</evidence>
<reference evidence="8 9" key="1">
    <citation type="submission" date="2019-07" db="EMBL/GenBank/DDBJ databases">
        <title>Genome assembly of two rare yeast pathogens: Diutina rugosa and Trichomonascus ciferrii.</title>
        <authorList>
            <person name="Mixao V."/>
            <person name="Saus E."/>
            <person name="Hansen A."/>
            <person name="Lass-Flor C."/>
            <person name="Gabaldon T."/>
        </authorList>
    </citation>
    <scope>NUCLEOTIDE SEQUENCE [LARGE SCALE GENOMIC DNA]</scope>
    <source>
        <strain evidence="8 9">CBS 613</strain>
    </source>
</reference>
<keyword evidence="3 5" id="KW-0779">Telomere</keyword>
<accession>A0A642UL39</accession>
<feature type="region of interest" description="Disordered" evidence="6">
    <location>
        <begin position="347"/>
        <end position="403"/>
    </location>
</feature>
<gene>
    <name evidence="8" type="ORF">DIURU_003572</name>
</gene>
<sequence>MSAIFTRDGQPLKVYIDSGGGLKQNVETKLISNGASLVEERAAADVIISDTPQPSVVRPEWIDSSLIAGEILPEEPYAYVGVSETVAVAPQRSKARGHFKFTPDKDEFILERVRQEPRKRKSLEFYVELASSPELRGHTGNSVRSRFNQQLAKRLAWVYDRDLDGNYKLDEEGNRKRTTVIPDTQKVPFSHQDDFYLCERIAKEREFPDAEVTITDPTQFYQEEIEARINESKTEMMPYPFYGQLAKELPQHSQNSWRDHHRKYLSLDAVPYYIAYYKWCQEQGIPPKKLPRKKAYDSSKINANRKRAQAPEPLDQEIGQTADSDISRLHAVDVARVAAEAAEQAAQAVAAQQADEADDNVAPEEELTRDGPSPKRARRAPEEEQVSQIREDSLVPSDSQDEAEVTGLDMLTSYADEGDGHHYCYMNNASTLDEFIDFASVSGQLKDKRDRHFKELAEEIAKLEDVKQVETRLREEGFTTKFIDHILLSCSMLSPVVGRYIETTGPKLFRLAMKPGDVKVPILSYISPRDDPEFWTLARDHALVRYSFNGTDQSSHESKRRQFLIDNRGRIDPEIVPERD</sequence>
<keyword evidence="4 5" id="KW-0539">Nucleus</keyword>
<evidence type="ECO:0000256" key="2">
    <source>
        <dbReference type="ARBA" id="ARBA00022454"/>
    </source>
</evidence>
<keyword evidence="2 5" id="KW-0158">Chromosome</keyword>
<evidence type="ECO:0000256" key="4">
    <source>
        <dbReference type="ARBA" id="ARBA00023242"/>
    </source>
</evidence>
<dbReference type="GeneID" id="54782223"/>
<dbReference type="GO" id="GO:0031848">
    <property type="term" value="P:protection from non-homologous end joining at telomere"/>
    <property type="evidence" value="ECO:0007669"/>
    <property type="project" value="TreeGrafter"/>
</dbReference>
<dbReference type="VEuPathDB" id="FungiDB:DIURU_003572"/>
<dbReference type="InterPro" id="IPR015280">
    <property type="entry name" value="Rap1_DNA-bd"/>
</dbReference>
<dbReference type="InterPro" id="IPR009057">
    <property type="entry name" value="Homeodomain-like_sf"/>
</dbReference>
<dbReference type="SUPFAM" id="SSF52113">
    <property type="entry name" value="BRCT domain"/>
    <property type="match status" value="1"/>
</dbReference>
<evidence type="ECO:0000256" key="1">
    <source>
        <dbReference type="ARBA" id="ARBA00010467"/>
    </source>
</evidence>
<proteinExistence type="inferred from homology"/>
<dbReference type="RefSeq" id="XP_034011825.1">
    <property type="nucleotide sequence ID" value="XM_034156349.1"/>
</dbReference>
<dbReference type="AlphaFoldDB" id="A0A642UL39"/>
<dbReference type="CDD" id="cd11655">
    <property type="entry name" value="rap1_myb-like"/>
    <property type="match status" value="1"/>
</dbReference>
<dbReference type="SUPFAM" id="SSF46689">
    <property type="entry name" value="Homeodomain-like"/>
    <property type="match status" value="1"/>
</dbReference>
<evidence type="ECO:0000313" key="9">
    <source>
        <dbReference type="Proteomes" id="UP000449547"/>
    </source>
</evidence>
<dbReference type="Gene3D" id="1.10.10.60">
    <property type="entry name" value="Homeodomain-like"/>
    <property type="match status" value="2"/>
</dbReference>
<feature type="region of interest" description="Disordered" evidence="6">
    <location>
        <begin position="288"/>
        <end position="318"/>
    </location>
</feature>
<keyword evidence="9" id="KW-1185">Reference proteome</keyword>
<feature type="domain" description="BRCT" evidence="7">
    <location>
        <begin position="56"/>
        <end position="79"/>
    </location>
</feature>
<dbReference type="InterPro" id="IPR039595">
    <property type="entry name" value="TE2IP/Rap1"/>
</dbReference>